<reference evidence="2 3" key="1">
    <citation type="submission" date="2023-03" db="EMBL/GenBank/DDBJ databases">
        <authorList>
            <person name="Kaur S."/>
            <person name="Espinosa-Saiz D."/>
            <person name="Velazquez E."/>
            <person name="Menendez E."/>
            <person name="diCenzo G.C."/>
        </authorList>
    </citation>
    <scope>NUCLEOTIDE SEQUENCE [LARGE SCALE GENOMIC DNA]</scope>
    <source>
        <strain evidence="2 3">LMG 27395</strain>
    </source>
</reference>
<dbReference type="EMBL" id="CP120370">
    <property type="protein sequence ID" value="WEX81377.1"/>
    <property type="molecule type" value="Genomic_DNA"/>
</dbReference>
<proteinExistence type="predicted"/>
<gene>
    <name evidence="2" type="ORF">PYH38_000786</name>
</gene>
<evidence type="ECO:0000313" key="3">
    <source>
        <dbReference type="Proteomes" id="UP001235547"/>
    </source>
</evidence>
<dbReference type="RefSeq" id="WP_280732123.1">
    <property type="nucleotide sequence ID" value="NZ_CP120367.1"/>
</dbReference>
<keyword evidence="3" id="KW-1185">Reference proteome</keyword>
<feature type="region of interest" description="Disordered" evidence="1">
    <location>
        <begin position="15"/>
        <end position="35"/>
    </location>
</feature>
<evidence type="ECO:0000256" key="1">
    <source>
        <dbReference type="SAM" id="MobiDB-lite"/>
    </source>
</evidence>
<organism evidence="2 3">
    <name type="scientific">Sinorhizobium numidicum</name>
    <dbReference type="NCBI Taxonomy" id="680248"/>
    <lineage>
        <taxon>Bacteria</taxon>
        <taxon>Pseudomonadati</taxon>
        <taxon>Pseudomonadota</taxon>
        <taxon>Alphaproteobacteria</taxon>
        <taxon>Hyphomicrobiales</taxon>
        <taxon>Rhizobiaceae</taxon>
        <taxon>Sinorhizobium/Ensifer group</taxon>
        <taxon>Sinorhizobium</taxon>
    </lineage>
</organism>
<sequence length="50" mass="5749">MKSKHEEQALAISAWRSEGGSPNIIEPEHTQATDRETYRQFPFDVLECSQ</sequence>
<dbReference type="Proteomes" id="UP001235547">
    <property type="component" value="Chromosome 2"/>
</dbReference>
<protein>
    <submittedName>
        <fullName evidence="2">Uncharacterized protein</fullName>
    </submittedName>
</protein>
<feature type="compositionally biased region" description="Basic and acidic residues" evidence="1">
    <location>
        <begin position="26"/>
        <end position="35"/>
    </location>
</feature>
<evidence type="ECO:0000313" key="2">
    <source>
        <dbReference type="EMBL" id="WEX81377.1"/>
    </source>
</evidence>
<name>A0ABY8CVB1_9HYPH</name>
<accession>A0ABY8CVB1</accession>